<name>A0A8X7BKZ1_TRICX</name>
<proteinExistence type="predicted"/>
<dbReference type="Proteomes" id="UP000887159">
    <property type="component" value="Unassembled WGS sequence"/>
</dbReference>
<protein>
    <submittedName>
        <fullName evidence="1">Uncharacterized protein</fullName>
    </submittedName>
</protein>
<gene>
    <name evidence="1" type="ORF">TNCV_2505201</name>
</gene>
<dbReference type="EMBL" id="BMAU01021422">
    <property type="protein sequence ID" value="GFY34217.1"/>
    <property type="molecule type" value="Genomic_DNA"/>
</dbReference>
<reference evidence="1" key="1">
    <citation type="submission" date="2020-08" db="EMBL/GenBank/DDBJ databases">
        <title>Multicomponent nature underlies the extraordinary mechanical properties of spider dragline silk.</title>
        <authorList>
            <person name="Kono N."/>
            <person name="Nakamura H."/>
            <person name="Mori M."/>
            <person name="Yoshida Y."/>
            <person name="Ohtoshi R."/>
            <person name="Malay A.D."/>
            <person name="Moran D.A.P."/>
            <person name="Tomita M."/>
            <person name="Numata K."/>
            <person name="Arakawa K."/>
        </authorList>
    </citation>
    <scope>NUCLEOTIDE SEQUENCE</scope>
</reference>
<organism evidence="1 2">
    <name type="scientific">Trichonephila clavipes</name>
    <name type="common">Golden silk orbweaver</name>
    <name type="synonym">Nephila clavipes</name>
    <dbReference type="NCBI Taxonomy" id="2585209"/>
    <lineage>
        <taxon>Eukaryota</taxon>
        <taxon>Metazoa</taxon>
        <taxon>Ecdysozoa</taxon>
        <taxon>Arthropoda</taxon>
        <taxon>Chelicerata</taxon>
        <taxon>Arachnida</taxon>
        <taxon>Araneae</taxon>
        <taxon>Araneomorphae</taxon>
        <taxon>Entelegynae</taxon>
        <taxon>Araneoidea</taxon>
        <taxon>Nephilidae</taxon>
        <taxon>Trichonephila</taxon>
    </lineage>
</organism>
<keyword evidence="2" id="KW-1185">Reference proteome</keyword>
<sequence length="170" mass="18739">MSRREESFAKKLRHLPQESLSYGHFEIIKTFKTVKENRSRAPSDSKLGLVDYNLGGSGPVDPPVCATGSSPVPLKTHRVGSIIINRKKIKGFGAGIRTPPPSSKACATGSSSIPLKTRGVGEKSTLNLSRAKTSSRWCGVVVRRGQLRCRPRHFTMVQNYEVRRQKFSSS</sequence>
<evidence type="ECO:0000313" key="1">
    <source>
        <dbReference type="EMBL" id="GFY34217.1"/>
    </source>
</evidence>
<comment type="caution">
    <text evidence="1">The sequence shown here is derived from an EMBL/GenBank/DDBJ whole genome shotgun (WGS) entry which is preliminary data.</text>
</comment>
<evidence type="ECO:0000313" key="2">
    <source>
        <dbReference type="Proteomes" id="UP000887159"/>
    </source>
</evidence>
<accession>A0A8X7BKZ1</accession>
<dbReference type="AlphaFoldDB" id="A0A8X7BKZ1"/>